<dbReference type="Gene3D" id="1.10.8.430">
    <property type="entry name" value="Helical domain of apoptotic protease-activating factors"/>
    <property type="match status" value="1"/>
</dbReference>
<dbReference type="InParanoid" id="A0A3Q7ITR6"/>
<dbReference type="GO" id="GO:0006952">
    <property type="term" value="P:defense response"/>
    <property type="evidence" value="ECO:0007669"/>
    <property type="project" value="InterPro"/>
</dbReference>
<dbReference type="PANTHER" id="PTHR23155">
    <property type="entry name" value="DISEASE RESISTANCE PROTEIN RP"/>
    <property type="match status" value="1"/>
</dbReference>
<keyword evidence="3" id="KW-1185">Reference proteome</keyword>
<dbReference type="GO" id="GO:0043531">
    <property type="term" value="F:ADP binding"/>
    <property type="evidence" value="ECO:0007669"/>
    <property type="project" value="InterPro"/>
</dbReference>
<dbReference type="InterPro" id="IPR044974">
    <property type="entry name" value="Disease_R_plants"/>
</dbReference>
<dbReference type="SUPFAM" id="SSF52540">
    <property type="entry name" value="P-loop containing nucleoside triphosphate hydrolases"/>
    <property type="match status" value="1"/>
</dbReference>
<dbReference type="PANTHER" id="PTHR23155:SF1152">
    <property type="entry name" value="AAA+ ATPASE DOMAIN-CONTAINING PROTEIN"/>
    <property type="match status" value="1"/>
</dbReference>
<dbReference type="InterPro" id="IPR042197">
    <property type="entry name" value="Apaf_helical"/>
</dbReference>
<sequence length="128" mass="14705">MQNISQDDNESRILLTTRLKYVVDYVNNSDFPPHIKSFLIGILSPKKLFKKDLCPPLLVKTRKYIVQQCQGLPLLVVVIGGLLGKKDLTHDNWKKVEENLNSFFGTVSEQCQSILSLSYNYLPQYLDM</sequence>
<proteinExistence type="predicted"/>
<evidence type="ECO:0000313" key="3">
    <source>
        <dbReference type="Proteomes" id="UP000004994"/>
    </source>
</evidence>
<name>A0A3Q7ITR6_SOLLC</name>
<accession>A0A3Q7ITR6</accession>
<dbReference type="Proteomes" id="UP000004994">
    <property type="component" value="Chromosome 11"/>
</dbReference>
<keyword evidence="1" id="KW-0433">Leucine-rich repeat</keyword>
<organism evidence="2">
    <name type="scientific">Solanum lycopersicum</name>
    <name type="common">Tomato</name>
    <name type="synonym">Lycopersicon esculentum</name>
    <dbReference type="NCBI Taxonomy" id="4081"/>
    <lineage>
        <taxon>Eukaryota</taxon>
        <taxon>Viridiplantae</taxon>
        <taxon>Streptophyta</taxon>
        <taxon>Embryophyta</taxon>
        <taxon>Tracheophyta</taxon>
        <taxon>Spermatophyta</taxon>
        <taxon>Magnoliopsida</taxon>
        <taxon>eudicotyledons</taxon>
        <taxon>Gunneridae</taxon>
        <taxon>Pentapetalae</taxon>
        <taxon>asterids</taxon>
        <taxon>lamiids</taxon>
        <taxon>Solanales</taxon>
        <taxon>Solanaceae</taxon>
        <taxon>Solanoideae</taxon>
        <taxon>Solaneae</taxon>
        <taxon>Solanum</taxon>
        <taxon>Solanum subgen. Lycopersicon</taxon>
    </lineage>
</organism>
<protein>
    <submittedName>
        <fullName evidence="2">Uncharacterized protein</fullName>
    </submittedName>
</protein>
<dbReference type="GO" id="GO:0016020">
    <property type="term" value="C:membrane"/>
    <property type="evidence" value="ECO:0007669"/>
    <property type="project" value="UniProtKB-SubCell"/>
</dbReference>
<dbReference type="GO" id="GO:0005737">
    <property type="term" value="C:cytoplasm"/>
    <property type="evidence" value="ECO:0007669"/>
    <property type="project" value="UniProtKB-SubCell"/>
</dbReference>
<reference evidence="2" key="2">
    <citation type="submission" date="2019-01" db="UniProtKB">
        <authorList>
            <consortium name="EnsemblPlants"/>
        </authorList>
    </citation>
    <scope>IDENTIFICATION</scope>
    <source>
        <strain evidence="2">cv. Heinz 1706</strain>
    </source>
</reference>
<dbReference type="EnsemblPlants" id="Solyc11g020478.1.1">
    <property type="protein sequence ID" value="Solyc11g020478.1.1"/>
    <property type="gene ID" value="Solyc11g020478.1"/>
</dbReference>
<dbReference type="InterPro" id="IPR027417">
    <property type="entry name" value="P-loop_NTPase"/>
</dbReference>
<reference evidence="2" key="1">
    <citation type="journal article" date="2012" name="Nature">
        <title>The tomato genome sequence provides insights into fleshy fruit evolution.</title>
        <authorList>
            <consortium name="Tomato Genome Consortium"/>
        </authorList>
    </citation>
    <scope>NUCLEOTIDE SEQUENCE [LARGE SCALE GENOMIC DNA]</scope>
    <source>
        <strain evidence="2">cv. Heinz 1706</strain>
    </source>
</reference>
<dbReference type="AlphaFoldDB" id="A0A3Q7ITR6"/>
<evidence type="ECO:0000256" key="1">
    <source>
        <dbReference type="ARBA" id="ARBA00022614"/>
    </source>
</evidence>
<dbReference type="GO" id="GO:0005524">
    <property type="term" value="F:ATP binding"/>
    <property type="evidence" value="ECO:0007669"/>
    <property type="project" value="UniProtKB-KW"/>
</dbReference>
<evidence type="ECO:0000313" key="2">
    <source>
        <dbReference type="EnsemblPlants" id="Solyc11g020478.1.1"/>
    </source>
</evidence>
<dbReference type="STRING" id="4081.A0A3Q7ITR6"/>
<dbReference type="Gramene" id="Solyc11g020478.1.1">
    <property type="protein sequence ID" value="Solyc11g020478.1.1"/>
    <property type="gene ID" value="Solyc11g020478.1"/>
</dbReference>